<feature type="chain" id="PRO_5004160942" evidence="1">
    <location>
        <begin position="22"/>
        <end position="120"/>
    </location>
</feature>
<keyword evidence="1" id="KW-0732">Signal</keyword>
<reference evidence="2" key="1">
    <citation type="journal article" date="1998" name="Insect Biochem. Mol. Biol.">
        <title>Isolation and characterization of immune-related genes from the fall webworm, Hyphantria cunea, using PCR-based differential display and subtractive cloning.</title>
        <authorList>
            <person name="Shin S.W."/>
            <person name="Park S.-S."/>
            <person name="Park D.-S."/>
            <person name="Kim M.G."/>
            <person name="Kim S.C."/>
            <person name="Brey P.T."/>
            <person name="Park H.-Y."/>
        </authorList>
    </citation>
    <scope>NUCLEOTIDE SEQUENCE</scope>
</reference>
<dbReference type="EMBL" id="AF035001">
    <property type="protein sequence ID" value="AAD09282.1"/>
    <property type="molecule type" value="mRNA"/>
</dbReference>
<name>O96384_HYPCU</name>
<evidence type="ECO:0000313" key="2">
    <source>
        <dbReference type="EMBL" id="AAD09282.1"/>
    </source>
</evidence>
<proteinExistence type="evidence at transcript level"/>
<evidence type="ECO:0000256" key="1">
    <source>
        <dbReference type="SAM" id="SignalP"/>
    </source>
</evidence>
<organism evidence="2">
    <name type="scientific">Hyphantria cunea</name>
    <name type="common">Fall webworm moth</name>
    <name type="synonym">Phalaena cunea</name>
    <dbReference type="NCBI Taxonomy" id="39466"/>
    <lineage>
        <taxon>Eukaryota</taxon>
        <taxon>Metazoa</taxon>
        <taxon>Ecdysozoa</taxon>
        <taxon>Arthropoda</taxon>
        <taxon>Hexapoda</taxon>
        <taxon>Insecta</taxon>
        <taxon>Pterygota</taxon>
        <taxon>Neoptera</taxon>
        <taxon>Endopterygota</taxon>
        <taxon>Lepidoptera</taxon>
        <taxon>Glossata</taxon>
        <taxon>Ditrysia</taxon>
        <taxon>Noctuoidea</taxon>
        <taxon>Erebidae</taxon>
        <taxon>Arctiinae</taxon>
        <taxon>Hyphantria</taxon>
    </lineage>
</organism>
<accession>O96384</accession>
<protein>
    <submittedName>
        <fullName evidence="2">Immune-related Hdd23</fullName>
    </submittedName>
</protein>
<feature type="signal peptide" evidence="1">
    <location>
        <begin position="1"/>
        <end position="21"/>
    </location>
</feature>
<dbReference type="AlphaFoldDB" id="O96384"/>
<sequence>MYSNMCVKITLCLTFIVSINARVLTYHSVSLEPLDSKGIAVETTVEYKAEDYPSTSVPTNNIDDQDKKTNVVIPNSEEDIEEVASIEDFAPSFEDRHGVRVGHCPAGQVRRSGFCIDSDY</sequence>